<sequence>MVKIIRYYSSTLEWTKLPQSKNEPVMSGRIHDVDMEGIEAAMEDKLVLRQGLRRKRSRADSSGFVDIEETAAKRVKVPELKRVQPEQFPAFTGTITIHVKNKGRKRKPLSLHIERDRVSSGFIARSVSNSFSDWIATVPKPIDLTHEDPLLVKHYVKWANTRTIGTRKKQRLVSLQEKSRPDYKESLTLDTEQLALCYGLGERLEDAAYRNALLFTMRYYLVKEEAFPSDRTVAIIYEQTKRRSPARKLMVDFWAYAGNISWLEGRDVEFSVCLDFFEDLFPALLRARAKPEKATWPWADNADAYLVAGGEAQTEEGIMFKEKSMEM</sequence>
<organism evidence="1 2">
    <name type="scientific">Paraphaeosphaeria sporulosa</name>
    <dbReference type="NCBI Taxonomy" id="1460663"/>
    <lineage>
        <taxon>Eukaryota</taxon>
        <taxon>Fungi</taxon>
        <taxon>Dikarya</taxon>
        <taxon>Ascomycota</taxon>
        <taxon>Pezizomycotina</taxon>
        <taxon>Dothideomycetes</taxon>
        <taxon>Pleosporomycetidae</taxon>
        <taxon>Pleosporales</taxon>
        <taxon>Massarineae</taxon>
        <taxon>Didymosphaeriaceae</taxon>
        <taxon>Paraphaeosphaeria</taxon>
    </lineage>
</organism>
<protein>
    <recommendedName>
        <fullName evidence="3">BTB domain-containing protein</fullName>
    </recommendedName>
</protein>
<dbReference type="EMBL" id="KV441561">
    <property type="protein sequence ID" value="OAF99783.1"/>
    <property type="molecule type" value="Genomic_DNA"/>
</dbReference>
<dbReference type="STRING" id="1460663.A0A177BWB7"/>
<accession>A0A177BWB7</accession>
<dbReference type="OrthoDB" id="3782588at2759"/>
<gene>
    <name evidence="1" type="ORF">CC84DRAFT_383019</name>
</gene>
<evidence type="ECO:0000313" key="1">
    <source>
        <dbReference type="EMBL" id="OAF99783.1"/>
    </source>
</evidence>
<dbReference type="Proteomes" id="UP000077069">
    <property type="component" value="Unassembled WGS sequence"/>
</dbReference>
<dbReference type="InParanoid" id="A0A177BWB7"/>
<proteinExistence type="predicted"/>
<evidence type="ECO:0000313" key="2">
    <source>
        <dbReference type="Proteomes" id="UP000077069"/>
    </source>
</evidence>
<dbReference type="RefSeq" id="XP_018030149.1">
    <property type="nucleotide sequence ID" value="XM_018185986.1"/>
</dbReference>
<evidence type="ECO:0008006" key="3">
    <source>
        <dbReference type="Google" id="ProtNLM"/>
    </source>
</evidence>
<dbReference type="AlphaFoldDB" id="A0A177BWB7"/>
<reference evidence="1 2" key="1">
    <citation type="submission" date="2016-05" db="EMBL/GenBank/DDBJ databases">
        <title>Comparative analysis of secretome profiles of manganese(II)-oxidizing ascomycete fungi.</title>
        <authorList>
            <consortium name="DOE Joint Genome Institute"/>
            <person name="Zeiner C.A."/>
            <person name="Purvine S.O."/>
            <person name="Zink E.M."/>
            <person name="Wu S."/>
            <person name="Pasa-Tolic L."/>
            <person name="Chaput D.L."/>
            <person name="Haridas S."/>
            <person name="Grigoriev I.V."/>
            <person name="Santelli C.M."/>
            <person name="Hansel C.M."/>
        </authorList>
    </citation>
    <scope>NUCLEOTIDE SEQUENCE [LARGE SCALE GENOMIC DNA]</scope>
    <source>
        <strain evidence="1 2">AP3s5-JAC2a</strain>
    </source>
</reference>
<dbReference type="GeneID" id="28769472"/>
<name>A0A177BWB7_9PLEO</name>
<keyword evidence="2" id="KW-1185">Reference proteome</keyword>